<dbReference type="SUPFAM" id="SSF46785">
    <property type="entry name" value="Winged helix' DNA-binding domain"/>
    <property type="match status" value="1"/>
</dbReference>
<proteinExistence type="predicted"/>
<keyword evidence="3" id="KW-1185">Reference proteome</keyword>
<sequence>MGKGYESSEIRQKLIDLLEDSKSGMSGVEISKKLGVNRTTMTKYLKVFAAEGFLRQNNIGNITLWFLESGQEAYSFPDDYFKVAPQYLDKLIKGQEAQIYSLIKNCINSGATIPKLVTEVIIPSVESIQKLYDDGKIGNTEQKLLQNIISKSLHIFNQISIDSNPKNNIIVISADAYSNLLSEAASASLHSDGWRVFHLGDMSSAINVLFDLDLQKLMGKIWKQKSGIMIILVFSNTEEGLHFFAESVNSIKEKLGKRIRLALCGKVGKKTKIQSDLISEKFEDVLQWSKTVSESSK</sequence>
<evidence type="ECO:0000259" key="1">
    <source>
        <dbReference type="Pfam" id="PF09339"/>
    </source>
</evidence>
<gene>
    <name evidence="2" type="ORF">MY1_1609</name>
</gene>
<accession>F9CY04</accession>
<protein>
    <submittedName>
        <fullName evidence="2">Putative transcriptional regulator</fullName>
    </submittedName>
</protein>
<dbReference type="CDD" id="cd00090">
    <property type="entry name" value="HTH_ARSR"/>
    <property type="match status" value="1"/>
</dbReference>
<dbReference type="OrthoDB" id="111719at2157"/>
<organism evidence="2 3">
    <name type="scientific">Nitrosarchaeum koreense MY1</name>
    <dbReference type="NCBI Taxonomy" id="1001994"/>
    <lineage>
        <taxon>Archaea</taxon>
        <taxon>Nitrososphaerota</taxon>
        <taxon>Nitrososphaeria</taxon>
        <taxon>Nitrosopumilales</taxon>
        <taxon>Nitrosopumilaceae</taxon>
        <taxon>Nitrosarchaeum</taxon>
    </lineage>
</organism>
<reference evidence="2 3" key="1">
    <citation type="journal article" date="2011" name="J. Bacteriol.">
        <title>Genome Sequence of an Ammonia-Oxidizing Soil Archaeon, "Candidatus Nitrosoarchaeum koreensis" MY1.</title>
        <authorList>
            <person name="Kim B.K."/>
            <person name="Jung M.Y."/>
            <person name="Yu D.S."/>
            <person name="Park S.J."/>
            <person name="Oh T.K."/>
            <person name="Rhee S.K."/>
            <person name="Kim J.F."/>
        </authorList>
    </citation>
    <scope>NUCLEOTIDE SEQUENCE [LARGE SCALE GENOMIC DNA]</scope>
    <source>
        <strain evidence="2 3">MY1</strain>
    </source>
</reference>
<dbReference type="InterPro" id="IPR005471">
    <property type="entry name" value="Tscrpt_reg_IclR_N"/>
</dbReference>
<dbReference type="GO" id="GO:0006355">
    <property type="term" value="P:regulation of DNA-templated transcription"/>
    <property type="evidence" value="ECO:0007669"/>
    <property type="project" value="InterPro"/>
</dbReference>
<dbReference type="Proteomes" id="UP000004440">
    <property type="component" value="Unassembled WGS sequence"/>
</dbReference>
<dbReference type="GO" id="GO:0003677">
    <property type="term" value="F:DNA binding"/>
    <property type="evidence" value="ECO:0007669"/>
    <property type="project" value="InterPro"/>
</dbReference>
<dbReference type="Gene3D" id="1.10.10.10">
    <property type="entry name" value="Winged helix-like DNA-binding domain superfamily/Winged helix DNA-binding domain"/>
    <property type="match status" value="1"/>
</dbReference>
<dbReference type="Pfam" id="PF09339">
    <property type="entry name" value="HTH_IclR"/>
    <property type="match status" value="1"/>
</dbReference>
<evidence type="ECO:0000313" key="2">
    <source>
        <dbReference type="EMBL" id="EGP94359.1"/>
    </source>
</evidence>
<dbReference type="InterPro" id="IPR036390">
    <property type="entry name" value="WH_DNA-bd_sf"/>
</dbReference>
<name>F9CY04_9ARCH</name>
<feature type="domain" description="HTH iclR-type" evidence="1">
    <location>
        <begin position="14"/>
        <end position="57"/>
    </location>
</feature>
<dbReference type="RefSeq" id="WP_007551333.1">
    <property type="nucleotide sequence ID" value="NZ_AFPU01000001.1"/>
</dbReference>
<comment type="caution">
    <text evidence="2">The sequence shown here is derived from an EMBL/GenBank/DDBJ whole genome shotgun (WGS) entry which is preliminary data.</text>
</comment>
<dbReference type="InterPro" id="IPR036388">
    <property type="entry name" value="WH-like_DNA-bd_sf"/>
</dbReference>
<dbReference type="EMBL" id="AFPU01000001">
    <property type="protein sequence ID" value="EGP94359.1"/>
    <property type="molecule type" value="Genomic_DNA"/>
</dbReference>
<evidence type="ECO:0000313" key="3">
    <source>
        <dbReference type="Proteomes" id="UP000004440"/>
    </source>
</evidence>
<dbReference type="PATRIC" id="fig|1001994.6.peg.1586"/>
<dbReference type="InterPro" id="IPR011991">
    <property type="entry name" value="ArsR-like_HTH"/>
</dbReference>
<dbReference type="AlphaFoldDB" id="F9CY04"/>